<protein>
    <submittedName>
        <fullName evidence="1">Uncharacterized protein</fullName>
    </submittedName>
</protein>
<dbReference type="EMBL" id="GBEZ01013141">
    <property type="protein sequence ID" value="JAC72816.1"/>
    <property type="molecule type" value="Transcribed_RNA"/>
</dbReference>
<reference evidence="1" key="1">
    <citation type="submission" date="2014-05" db="EMBL/GenBank/DDBJ databases">
        <title>The transcriptome of the halophilic microalga Tetraselmis sp. GSL018 isolated from the Great Salt Lake, Utah.</title>
        <authorList>
            <person name="Jinkerson R.E."/>
            <person name="D'Adamo S."/>
            <person name="Posewitz M.C."/>
        </authorList>
    </citation>
    <scope>NUCLEOTIDE SEQUENCE</scope>
    <source>
        <strain evidence="1">GSL018</strain>
    </source>
</reference>
<sequence length="127" mass="13972">MDLVMNGNPFQQQTQEACKSLGMVSASRGCTAMLQECLSALRKAEPVSDVLLGLPDLFLRAVQSGHASTILQVLTYFLMARTEPEQRAPSDRGIPLPHWVAICCGSEITRKILSFCPSYAIAWTTER</sequence>
<accession>A0A061RQH5</accession>
<feature type="non-terminal residue" evidence="1">
    <location>
        <position position="127"/>
    </location>
</feature>
<name>A0A061RQH5_9CHLO</name>
<evidence type="ECO:0000313" key="1">
    <source>
        <dbReference type="EMBL" id="JAC72816.1"/>
    </source>
</evidence>
<proteinExistence type="predicted"/>
<dbReference type="AlphaFoldDB" id="A0A061RQH5"/>
<organism evidence="1">
    <name type="scientific">Tetraselmis sp. GSL018</name>
    <dbReference type="NCBI Taxonomy" id="582737"/>
    <lineage>
        <taxon>Eukaryota</taxon>
        <taxon>Viridiplantae</taxon>
        <taxon>Chlorophyta</taxon>
        <taxon>core chlorophytes</taxon>
        <taxon>Chlorodendrophyceae</taxon>
        <taxon>Chlorodendrales</taxon>
        <taxon>Chlorodendraceae</taxon>
        <taxon>Tetraselmis</taxon>
    </lineage>
</organism>
<gene>
    <name evidence="1" type="ORF">TSPGSL018_30412</name>
</gene>